<evidence type="ECO:0000313" key="4">
    <source>
        <dbReference type="Proteomes" id="UP001151760"/>
    </source>
</evidence>
<dbReference type="Proteomes" id="UP001151760">
    <property type="component" value="Unassembled WGS sequence"/>
</dbReference>
<sequence>MASLQFCDTHNLVAYLKKSEGSEGFHQIVDFLNSSHIKYALTENPPIYKSFIKHFWQTTSASTLEDGEVGITATIDGQLKTVTEASLRRHLKLEDADGISSLPNTEIFEQLALMGVEGSTALVMSISHTSGCLPPSTQPPLPSPLGQLSNRVDVRLGGAVTTISSLDAGQGSGNINKTPSMPHDSPLPGGHTPGSDEGRMQQKELMD</sequence>
<feature type="compositionally biased region" description="Polar residues" evidence="1">
    <location>
        <begin position="163"/>
        <end position="179"/>
    </location>
</feature>
<feature type="region of interest" description="Disordered" evidence="1">
    <location>
        <begin position="163"/>
        <end position="207"/>
    </location>
</feature>
<gene>
    <name evidence="2" type="ORF">Tco_0800350</name>
    <name evidence="3" type="ORF">Tco_1056474</name>
</gene>
<accession>A0ABQ5H4K9</accession>
<protein>
    <recommendedName>
        <fullName evidence="5">Xylulose kinase-1</fullName>
    </recommendedName>
</protein>
<evidence type="ECO:0008006" key="5">
    <source>
        <dbReference type="Google" id="ProtNLM"/>
    </source>
</evidence>
<evidence type="ECO:0000313" key="3">
    <source>
        <dbReference type="EMBL" id="GJT82132.1"/>
    </source>
</evidence>
<evidence type="ECO:0000313" key="2">
    <source>
        <dbReference type="EMBL" id="GJS93382.1"/>
    </source>
</evidence>
<name>A0ABQ5H4K9_9ASTR</name>
<proteinExistence type="predicted"/>
<dbReference type="EMBL" id="BQNB010019140">
    <property type="protein sequence ID" value="GJT82132.1"/>
    <property type="molecule type" value="Genomic_DNA"/>
</dbReference>
<keyword evidence="4" id="KW-1185">Reference proteome</keyword>
<dbReference type="EMBL" id="BQNB010011653">
    <property type="protein sequence ID" value="GJS93382.1"/>
    <property type="molecule type" value="Genomic_DNA"/>
</dbReference>
<evidence type="ECO:0000256" key="1">
    <source>
        <dbReference type="SAM" id="MobiDB-lite"/>
    </source>
</evidence>
<reference evidence="3" key="1">
    <citation type="journal article" date="2022" name="Int. J. Mol. Sci.">
        <title>Draft Genome of Tanacetum Coccineum: Genomic Comparison of Closely Related Tanacetum-Family Plants.</title>
        <authorList>
            <person name="Yamashiro T."/>
            <person name="Shiraishi A."/>
            <person name="Nakayama K."/>
            <person name="Satake H."/>
        </authorList>
    </citation>
    <scope>NUCLEOTIDE SEQUENCE</scope>
</reference>
<comment type="caution">
    <text evidence="3">The sequence shown here is derived from an EMBL/GenBank/DDBJ whole genome shotgun (WGS) entry which is preliminary data.</text>
</comment>
<reference evidence="3" key="2">
    <citation type="submission" date="2022-01" db="EMBL/GenBank/DDBJ databases">
        <authorList>
            <person name="Yamashiro T."/>
            <person name="Shiraishi A."/>
            <person name="Satake H."/>
            <person name="Nakayama K."/>
        </authorList>
    </citation>
    <scope>NUCLEOTIDE SEQUENCE</scope>
</reference>
<organism evidence="3 4">
    <name type="scientific">Tanacetum coccineum</name>
    <dbReference type="NCBI Taxonomy" id="301880"/>
    <lineage>
        <taxon>Eukaryota</taxon>
        <taxon>Viridiplantae</taxon>
        <taxon>Streptophyta</taxon>
        <taxon>Embryophyta</taxon>
        <taxon>Tracheophyta</taxon>
        <taxon>Spermatophyta</taxon>
        <taxon>Magnoliopsida</taxon>
        <taxon>eudicotyledons</taxon>
        <taxon>Gunneridae</taxon>
        <taxon>Pentapetalae</taxon>
        <taxon>asterids</taxon>
        <taxon>campanulids</taxon>
        <taxon>Asterales</taxon>
        <taxon>Asteraceae</taxon>
        <taxon>Asteroideae</taxon>
        <taxon>Anthemideae</taxon>
        <taxon>Anthemidinae</taxon>
        <taxon>Tanacetum</taxon>
    </lineage>
</organism>
<feature type="compositionally biased region" description="Basic and acidic residues" evidence="1">
    <location>
        <begin position="194"/>
        <end position="207"/>
    </location>
</feature>